<accession>A0A6B9LGP6</accession>
<dbReference type="EMBL" id="MN812211">
    <property type="protein sequence ID" value="QHB39021.1"/>
    <property type="molecule type" value="Genomic_DNA"/>
</dbReference>
<keyword evidence="2" id="KW-1185">Reference proteome</keyword>
<name>A0A6B9LGP6_9CAUD</name>
<sequence length="158" mass="18462">MKKIMIRAALEQASFEDCFRKNGDCVENKILFVKHPVSKEMYGYTKIYEGDGNDSYYKKEIKTAFVLGLLYVLRPVQEKSNFVFKLILQQAENDDFFLSKVNMMDNILFYVDTMKGVQGPFYTNHFTPERINQGLQQGNLYIPCNHQTFELIENKKTA</sequence>
<protein>
    <submittedName>
        <fullName evidence="1">Uncharacterized protein</fullName>
    </submittedName>
</protein>
<proteinExistence type="predicted"/>
<evidence type="ECO:0000313" key="2">
    <source>
        <dbReference type="Proteomes" id="UP000465101"/>
    </source>
</evidence>
<reference evidence="1 2" key="1">
    <citation type="journal article" date="2020" name="Viruses">
        <title>Diversity and Host Interactions Among Virulent and Temperate Baltic Sea Flavobacterium Phages.</title>
        <authorList>
            <person name="Nilsson E."/>
            <person name="Bayfield O.W."/>
            <person name="Lundin D."/>
            <person name="Antson A.A."/>
            <person name="Holmfeldt K."/>
        </authorList>
    </citation>
    <scope>NUCLEOTIDE SEQUENCE [LARGE SCALE GENOMIC DNA]</scope>
</reference>
<gene>
    <name evidence="1" type="ORF">laban61_gp050</name>
</gene>
<organism evidence="1 2">
    <name type="scientific">Flavobacterium phage vB_FspS_laban6-1</name>
    <dbReference type="NCBI Taxonomy" id="2686250"/>
    <lineage>
        <taxon>Viruses</taxon>
        <taxon>Duplodnaviria</taxon>
        <taxon>Heunggongvirae</taxon>
        <taxon>Uroviricota</taxon>
        <taxon>Caudoviricetes</taxon>
        <taxon>Duneviridae</taxon>
        <taxon>Labanvirus</taxon>
        <taxon>Labanvirus laban</taxon>
    </lineage>
</organism>
<dbReference type="Proteomes" id="UP000465101">
    <property type="component" value="Segment"/>
</dbReference>
<evidence type="ECO:0000313" key="1">
    <source>
        <dbReference type="EMBL" id="QHB39021.1"/>
    </source>
</evidence>